<dbReference type="VEuPathDB" id="FungiDB:F4678DRAFT_467631"/>
<dbReference type="Proteomes" id="UP001148614">
    <property type="component" value="Unassembled WGS sequence"/>
</dbReference>
<dbReference type="PANTHER" id="PTHR40619">
    <property type="entry name" value="FUNGAL STAND N-TERMINAL GOODBYE DOMAIN-CONTAINING PROTEIN"/>
    <property type="match status" value="1"/>
</dbReference>
<gene>
    <name evidence="1" type="ORF">NPX13_g9836</name>
</gene>
<name>A0A9W8N5X7_9PEZI</name>
<accession>A0A9W8N5X7</accession>
<dbReference type="EMBL" id="JANPWZ010002549">
    <property type="protein sequence ID" value="KAJ3557896.1"/>
    <property type="molecule type" value="Genomic_DNA"/>
</dbReference>
<dbReference type="AlphaFoldDB" id="A0A9W8N5X7"/>
<comment type="caution">
    <text evidence="1">The sequence shown here is derived from an EMBL/GenBank/DDBJ whole genome shotgun (WGS) entry which is preliminary data.</text>
</comment>
<dbReference type="PANTHER" id="PTHR40619:SF3">
    <property type="entry name" value="FUNGAL STAND N-TERMINAL GOODBYE DOMAIN-CONTAINING PROTEIN"/>
    <property type="match status" value="1"/>
</dbReference>
<protein>
    <submittedName>
        <fullName evidence="1">Uncharacterized protein</fullName>
    </submittedName>
</protein>
<evidence type="ECO:0000313" key="1">
    <source>
        <dbReference type="EMBL" id="KAJ3557896.1"/>
    </source>
</evidence>
<sequence length="275" mass="30875">MSASSKHHRWEARKLLETIRYDSRIASDDLYNCLESGEAFEEGKKARAAAMITNPRFEEFMAENLASSSLLINGRMDMASAEGISPLSYVAARLAKISETISSPSGSPYVVKYFCSQHPPFSDNSGMSPLVVLMSSLVGQLLSQMIDKKLDIDLSEMTRRDWHKIEQLDLKVLCNVFRHLTYQLPPNSVVLCIIDELAKYEIGPLMNDTDYVAKRLTRLVAGHDQIVIKFLVTCQGRALDIGKYFVNQTVDLVGEVEPDDSDSWRISVMGTTRTR</sequence>
<reference evidence="1" key="1">
    <citation type="submission" date="2022-07" db="EMBL/GenBank/DDBJ databases">
        <title>Genome Sequence of Xylaria arbuscula.</title>
        <authorList>
            <person name="Buettner E."/>
        </authorList>
    </citation>
    <scope>NUCLEOTIDE SEQUENCE</scope>
    <source>
        <strain evidence="1">VT107</strain>
    </source>
</reference>
<organism evidence="1 2">
    <name type="scientific">Xylaria arbuscula</name>
    <dbReference type="NCBI Taxonomy" id="114810"/>
    <lineage>
        <taxon>Eukaryota</taxon>
        <taxon>Fungi</taxon>
        <taxon>Dikarya</taxon>
        <taxon>Ascomycota</taxon>
        <taxon>Pezizomycotina</taxon>
        <taxon>Sordariomycetes</taxon>
        <taxon>Xylariomycetidae</taxon>
        <taxon>Xylariales</taxon>
        <taxon>Xylariaceae</taxon>
        <taxon>Xylaria</taxon>
    </lineage>
</organism>
<proteinExistence type="predicted"/>
<evidence type="ECO:0000313" key="2">
    <source>
        <dbReference type="Proteomes" id="UP001148614"/>
    </source>
</evidence>
<keyword evidence="2" id="KW-1185">Reference proteome</keyword>